<dbReference type="PANTHER" id="PTHR42993:SF1">
    <property type="entry name" value="MAOC-LIKE DEHYDRATASE DOMAIN-CONTAINING PROTEIN"/>
    <property type="match status" value="1"/>
</dbReference>
<reference evidence="3 4" key="1">
    <citation type="submission" date="2016-10" db="EMBL/GenBank/DDBJ databases">
        <authorList>
            <person name="de Groot N.N."/>
        </authorList>
    </citation>
    <scope>NUCLEOTIDE SEQUENCE [LARGE SCALE GENOMIC DNA]</scope>
    <source>
        <strain evidence="3 4">CGMCC 4.2026</strain>
    </source>
</reference>
<evidence type="ECO:0000313" key="3">
    <source>
        <dbReference type="EMBL" id="SEO09961.1"/>
    </source>
</evidence>
<dbReference type="RefSeq" id="WP_069461651.1">
    <property type="nucleotide sequence ID" value="NZ_FODD01000017.1"/>
</dbReference>
<proteinExistence type="inferred from homology"/>
<dbReference type="OrthoDB" id="9801735at2"/>
<feature type="domain" description="MaoC-like" evidence="2">
    <location>
        <begin position="21"/>
        <end position="134"/>
    </location>
</feature>
<dbReference type="SUPFAM" id="SSF54637">
    <property type="entry name" value="Thioesterase/thiol ester dehydrase-isomerase"/>
    <property type="match status" value="1"/>
</dbReference>
<dbReference type="InterPro" id="IPR029069">
    <property type="entry name" value="HotDog_dom_sf"/>
</dbReference>
<dbReference type="Proteomes" id="UP000181951">
    <property type="component" value="Unassembled WGS sequence"/>
</dbReference>
<dbReference type="Pfam" id="PF01575">
    <property type="entry name" value="MaoC_dehydratas"/>
    <property type="match status" value="1"/>
</dbReference>
<comment type="similarity">
    <text evidence="1">Belongs to the enoyl-CoA hydratase/isomerase family.</text>
</comment>
<dbReference type="AlphaFoldDB" id="A0A1H8LY03"/>
<gene>
    <name evidence="3" type="ORF">SAMN05216267_101772</name>
</gene>
<dbReference type="InterPro" id="IPR002539">
    <property type="entry name" value="MaoC-like_dom"/>
</dbReference>
<organism evidence="3 4">
    <name type="scientific">Actinacidiphila rubida</name>
    <dbReference type="NCBI Taxonomy" id="310780"/>
    <lineage>
        <taxon>Bacteria</taxon>
        <taxon>Bacillati</taxon>
        <taxon>Actinomycetota</taxon>
        <taxon>Actinomycetes</taxon>
        <taxon>Kitasatosporales</taxon>
        <taxon>Streptomycetaceae</taxon>
        <taxon>Actinacidiphila</taxon>
    </lineage>
</organism>
<dbReference type="EMBL" id="FODD01000017">
    <property type="protein sequence ID" value="SEO09961.1"/>
    <property type="molecule type" value="Genomic_DNA"/>
</dbReference>
<protein>
    <submittedName>
        <fullName evidence="3">Acyl dehydratase</fullName>
    </submittedName>
</protein>
<evidence type="ECO:0000256" key="1">
    <source>
        <dbReference type="ARBA" id="ARBA00005254"/>
    </source>
</evidence>
<dbReference type="InterPro" id="IPR039375">
    <property type="entry name" value="NodN-like"/>
</dbReference>
<evidence type="ECO:0000313" key="4">
    <source>
        <dbReference type="Proteomes" id="UP000181951"/>
    </source>
</evidence>
<keyword evidence="4" id="KW-1185">Reference proteome</keyword>
<dbReference type="STRING" id="310780.SAMN05216267_101772"/>
<dbReference type="Gene3D" id="3.10.129.10">
    <property type="entry name" value="Hotdog Thioesterase"/>
    <property type="match status" value="1"/>
</dbReference>
<sequence>MSQAVPQQPRVFASLDELRAAVGEQMGWTEWLEIDQKRIDQFAEATGDHQWIHIDPERAASGPFGTTIAHGYLTLSLIPSLTPRLFRVEGVKMGVNYGVNKVRFPAPVPVGSRLRATAVVDEITEVGGGVQLVTKVTIEREGGDKPVCVAETVARFYL</sequence>
<dbReference type="PANTHER" id="PTHR42993">
    <property type="entry name" value="MAOC-LIKE DEHYDRATASE DOMAIN-CONTAINING PROTEIN"/>
    <property type="match status" value="1"/>
</dbReference>
<dbReference type="CDD" id="cd03450">
    <property type="entry name" value="NodN"/>
    <property type="match status" value="1"/>
</dbReference>
<evidence type="ECO:0000259" key="2">
    <source>
        <dbReference type="Pfam" id="PF01575"/>
    </source>
</evidence>
<name>A0A1H8LY03_9ACTN</name>
<accession>A0A1H8LY03</accession>